<feature type="region of interest" description="Disordered" evidence="1">
    <location>
        <begin position="233"/>
        <end position="261"/>
    </location>
</feature>
<evidence type="ECO:0000256" key="1">
    <source>
        <dbReference type="SAM" id="MobiDB-lite"/>
    </source>
</evidence>
<reference evidence="2" key="1">
    <citation type="journal article" date="2021" name="Proc. Natl. Acad. Sci. U.S.A.">
        <title>A Catalog of Tens of Thousands of Viruses from Human Metagenomes Reveals Hidden Associations with Chronic Diseases.</title>
        <authorList>
            <person name="Tisza M.J."/>
            <person name="Buck C.B."/>
        </authorList>
    </citation>
    <scope>NUCLEOTIDE SEQUENCE</scope>
    <source>
        <strain evidence="2">Ctsi73</strain>
    </source>
</reference>
<protein>
    <submittedName>
        <fullName evidence="2">Uncharacterized protein</fullName>
    </submittedName>
</protein>
<feature type="region of interest" description="Disordered" evidence="1">
    <location>
        <begin position="174"/>
        <end position="195"/>
    </location>
</feature>
<feature type="compositionally biased region" description="Polar residues" evidence="1">
    <location>
        <begin position="185"/>
        <end position="195"/>
    </location>
</feature>
<name>A0A8S5QHF9_9CAUD</name>
<sequence>MRSTPRAQRLGKARFRACHQSITQAHEPVHRANACMASRASQQRIPYLRVFETGHCANCIIWNAWLSSMRPLRLVNPAQRAICSMVTRNDSVVFLDWMNSLSFGSNRIPASFRLISNVALLIIRNPLTLVSHVPFGRECWRGQDPKILGRDAQREISAENPQVGLAFGRSAVDCKSRRSPAGNGPQIQPHTQSRGSAARFRLYQRLDRVGGNLLVSQVPQLQCGRLPATTAGIGRARRSHTRHHSHSILSDPIASGTHTHA</sequence>
<organism evidence="2">
    <name type="scientific">Siphoviridae sp. ctsi73</name>
    <dbReference type="NCBI Taxonomy" id="2825698"/>
    <lineage>
        <taxon>Viruses</taxon>
        <taxon>Duplodnaviria</taxon>
        <taxon>Heunggongvirae</taxon>
        <taxon>Uroviricota</taxon>
        <taxon>Caudoviricetes</taxon>
    </lineage>
</organism>
<feature type="compositionally biased region" description="Basic residues" evidence="1">
    <location>
        <begin position="235"/>
        <end position="246"/>
    </location>
</feature>
<accession>A0A8S5QHF9</accession>
<proteinExistence type="predicted"/>
<evidence type="ECO:0000313" key="2">
    <source>
        <dbReference type="EMBL" id="DAE18426.1"/>
    </source>
</evidence>
<dbReference type="EMBL" id="BK015655">
    <property type="protein sequence ID" value="DAE18426.1"/>
    <property type="molecule type" value="Genomic_DNA"/>
</dbReference>